<organism evidence="1 2">
    <name type="scientific">Phyllobacterium ifriqiyense</name>
    <dbReference type="NCBI Taxonomy" id="314238"/>
    <lineage>
        <taxon>Bacteria</taxon>
        <taxon>Pseudomonadati</taxon>
        <taxon>Pseudomonadota</taxon>
        <taxon>Alphaproteobacteria</taxon>
        <taxon>Hyphomicrobiales</taxon>
        <taxon>Phyllobacteriaceae</taxon>
        <taxon>Phyllobacterium</taxon>
    </lineage>
</organism>
<dbReference type="Proteomes" id="UP001237780">
    <property type="component" value="Unassembled WGS sequence"/>
</dbReference>
<accession>A0ABU0SBB9</accession>
<dbReference type="EMBL" id="JAUSZT010000003">
    <property type="protein sequence ID" value="MDQ0998052.1"/>
    <property type="molecule type" value="Genomic_DNA"/>
</dbReference>
<comment type="caution">
    <text evidence="1">The sequence shown here is derived from an EMBL/GenBank/DDBJ whole genome shotgun (WGS) entry which is preliminary data.</text>
</comment>
<proteinExistence type="predicted"/>
<keyword evidence="2" id="KW-1185">Reference proteome</keyword>
<sequence>MPYAEIPSDDAVVYALRSLGGRATAAKLCDELVKNKHPRRDSQLAIQRASERERILVGSDWTLCLPAEAIAA</sequence>
<protein>
    <submittedName>
        <fullName evidence="1">Uncharacterized protein</fullName>
    </submittedName>
</protein>
<reference evidence="1 2" key="1">
    <citation type="submission" date="2023-07" db="EMBL/GenBank/DDBJ databases">
        <title>Comparative genomics of wheat-associated soil bacteria to identify genetic determinants of phenazine resistance.</title>
        <authorList>
            <person name="Mouncey N."/>
        </authorList>
    </citation>
    <scope>NUCLEOTIDE SEQUENCE [LARGE SCALE GENOMIC DNA]</scope>
    <source>
        <strain evidence="1 2">W4I11</strain>
    </source>
</reference>
<evidence type="ECO:0000313" key="1">
    <source>
        <dbReference type="EMBL" id="MDQ0998052.1"/>
    </source>
</evidence>
<name>A0ABU0SBB9_9HYPH</name>
<gene>
    <name evidence="1" type="ORF">QFZ34_003234</name>
</gene>
<evidence type="ECO:0000313" key="2">
    <source>
        <dbReference type="Proteomes" id="UP001237780"/>
    </source>
</evidence>